<proteinExistence type="predicted"/>
<dbReference type="OrthoDB" id="2906425at2759"/>
<dbReference type="VEuPathDB" id="FungiDB:MCYG_03696"/>
<dbReference type="eggNOG" id="ENOG502SP9R">
    <property type="taxonomic scope" value="Eukaryota"/>
</dbReference>
<protein>
    <recommendedName>
        <fullName evidence="2">Aminoglycoside phosphotransferase domain-containing protein</fullName>
    </recommendedName>
</protein>
<reference evidence="4" key="1">
    <citation type="journal article" date="2012" name="MBio">
        <title>Comparative genome analysis of Trichophyton rubrum and related dermatophytes reveals candidate genes involved in infection.</title>
        <authorList>
            <person name="Martinez D.A."/>
            <person name="Oliver B.G."/>
            <person name="Graeser Y."/>
            <person name="Goldberg J.M."/>
            <person name="Li W."/>
            <person name="Martinez-Rossi N.M."/>
            <person name="Monod M."/>
            <person name="Shelest E."/>
            <person name="Barton R.C."/>
            <person name="Birch E."/>
            <person name="Brakhage A.A."/>
            <person name="Chen Z."/>
            <person name="Gurr S.J."/>
            <person name="Heiman D."/>
            <person name="Heitman J."/>
            <person name="Kosti I."/>
            <person name="Rossi A."/>
            <person name="Saif S."/>
            <person name="Samalova M."/>
            <person name="Saunders C.W."/>
            <person name="Shea T."/>
            <person name="Summerbell R.C."/>
            <person name="Xu J."/>
            <person name="Young S."/>
            <person name="Zeng Q."/>
            <person name="Birren B.W."/>
            <person name="Cuomo C.A."/>
            <person name="White T.C."/>
        </authorList>
    </citation>
    <scope>NUCLEOTIDE SEQUENCE [LARGE SCALE GENOMIC DNA]</scope>
    <source>
        <strain evidence="4">ATCC MYA-4605 / CBS 113480</strain>
    </source>
</reference>
<evidence type="ECO:0000313" key="3">
    <source>
        <dbReference type="EMBL" id="EEQ30877.1"/>
    </source>
</evidence>
<dbReference type="PANTHER" id="PTHR21310:SF58">
    <property type="entry name" value="AMINOGLYCOSIDE PHOSPHOTRANSFERASE DOMAIN-CONTAINING PROTEIN"/>
    <property type="match status" value="1"/>
</dbReference>
<dbReference type="PANTHER" id="PTHR21310">
    <property type="entry name" value="AMINOGLYCOSIDE PHOSPHOTRANSFERASE-RELATED-RELATED"/>
    <property type="match status" value="1"/>
</dbReference>
<organism evidence="3 4">
    <name type="scientific">Arthroderma otae (strain ATCC MYA-4605 / CBS 113480)</name>
    <name type="common">Microsporum canis</name>
    <dbReference type="NCBI Taxonomy" id="554155"/>
    <lineage>
        <taxon>Eukaryota</taxon>
        <taxon>Fungi</taxon>
        <taxon>Dikarya</taxon>
        <taxon>Ascomycota</taxon>
        <taxon>Pezizomycotina</taxon>
        <taxon>Eurotiomycetes</taxon>
        <taxon>Eurotiomycetidae</taxon>
        <taxon>Onygenales</taxon>
        <taxon>Arthrodermataceae</taxon>
        <taxon>Microsporum</taxon>
    </lineage>
</organism>
<dbReference type="Gene3D" id="3.40.525.10">
    <property type="entry name" value="CRAL-TRIO lipid binding domain"/>
    <property type="match status" value="1"/>
</dbReference>
<dbReference type="SUPFAM" id="SSF52087">
    <property type="entry name" value="CRAL/TRIO domain"/>
    <property type="match status" value="1"/>
</dbReference>
<dbReference type="RefSeq" id="XP_002848190.1">
    <property type="nucleotide sequence ID" value="XM_002848144.1"/>
</dbReference>
<dbReference type="Gene3D" id="3.90.1200.10">
    <property type="match status" value="1"/>
</dbReference>
<gene>
    <name evidence="3" type="ORF">MCYG_03696</name>
</gene>
<feature type="compositionally biased region" description="Polar residues" evidence="1">
    <location>
        <begin position="278"/>
        <end position="290"/>
    </location>
</feature>
<feature type="domain" description="Aminoglycoside phosphotransferase" evidence="2">
    <location>
        <begin position="359"/>
        <end position="552"/>
    </location>
</feature>
<feature type="region of interest" description="Disordered" evidence="1">
    <location>
        <begin position="278"/>
        <end position="303"/>
    </location>
</feature>
<accession>C5FJL6</accession>
<dbReference type="AlphaFoldDB" id="C5FJL6"/>
<dbReference type="GeneID" id="9229514"/>
<dbReference type="HOGENOM" id="CLU_037862_0_0_1"/>
<dbReference type="InterPro" id="IPR051678">
    <property type="entry name" value="AGP_Transferase"/>
</dbReference>
<sequence length="588" mass="66902">MDIPLATRLSQLQQALPAIYTKIGYHEMWGVDLVKGDPKLIETILTKFFIKASALHALIIERTCMSIKDTLSWRKTVKPYPFPFKKMPELSSFVHITLCKGHHVMWIKLDEEALKKYRLLFEPLRYSGSISNIVIGLLEALMVVLLQSTSISGDLKASFVVDCRPSNLPPLRLEKFGSFIFNVRAALQSIQQHISSYYPGILSRFYIINPFLEEFYKLKLPDDVLQKISILQKKSELAKYLGDGIPVQYGGSGRPLSENDCLSTQKLVDDHFLTHSNRGTIRDNNLTQPEAQKADPDSPKPKGVQTHFSYSKIVGFPSTMLDPKDLDDWPDLCPGKGGARVVHIDSGMLVKYGHGVRLAEAEAMHLVATSTTVAVPRLISAYILDDVCYIIMSFEEGKLLSSFWEHANEEEREKTVSSLKDSVRQIRDIKGTYIGGLGQTSCRDPIFDAWWGDKPIEYGPFESESAFNEGIIQAMRNRFPPNPRPIDPESPRHVSEYINHQTVRGLKGHQIVFTHGDLRPDNIIVKPDCSVVFIDWGLSGYRPEYWEYYRVMVTIPIKESWDLVVEKYIPPYYIETAIMRRIAAIMWN</sequence>
<dbReference type="InterPro" id="IPR036865">
    <property type="entry name" value="CRAL-TRIO_dom_sf"/>
</dbReference>
<keyword evidence="4" id="KW-1185">Reference proteome</keyword>
<dbReference type="STRING" id="554155.C5FJL6"/>
<dbReference type="InterPro" id="IPR011009">
    <property type="entry name" value="Kinase-like_dom_sf"/>
</dbReference>
<evidence type="ECO:0000313" key="4">
    <source>
        <dbReference type="Proteomes" id="UP000002035"/>
    </source>
</evidence>
<dbReference type="SUPFAM" id="SSF56112">
    <property type="entry name" value="Protein kinase-like (PK-like)"/>
    <property type="match status" value="1"/>
</dbReference>
<dbReference type="EMBL" id="DS995703">
    <property type="protein sequence ID" value="EEQ30877.1"/>
    <property type="molecule type" value="Genomic_DNA"/>
</dbReference>
<evidence type="ECO:0000259" key="2">
    <source>
        <dbReference type="Pfam" id="PF01636"/>
    </source>
</evidence>
<dbReference type="InterPro" id="IPR002575">
    <property type="entry name" value="Aminoglycoside_PTrfase"/>
</dbReference>
<dbReference type="OMA" id="WPEYWEF"/>
<dbReference type="Proteomes" id="UP000002035">
    <property type="component" value="Unassembled WGS sequence"/>
</dbReference>
<evidence type="ECO:0000256" key="1">
    <source>
        <dbReference type="SAM" id="MobiDB-lite"/>
    </source>
</evidence>
<dbReference type="Pfam" id="PF01636">
    <property type="entry name" value="APH"/>
    <property type="match status" value="1"/>
</dbReference>
<name>C5FJL6_ARTOC</name>